<dbReference type="Gene3D" id="1.10.510.10">
    <property type="entry name" value="Transferase(Phosphotransferase) domain 1"/>
    <property type="match status" value="1"/>
</dbReference>
<dbReference type="EMBL" id="GIBP01005173">
    <property type="protein sequence ID" value="NDV34142.1"/>
    <property type="molecule type" value="Transcribed_RNA"/>
</dbReference>
<dbReference type="PROSITE" id="PS50011">
    <property type="entry name" value="PROTEIN_KINASE_DOM"/>
    <property type="match status" value="1"/>
</dbReference>
<dbReference type="PANTHER" id="PTHR48012">
    <property type="entry name" value="STERILE20-LIKE KINASE, ISOFORM B-RELATED"/>
    <property type="match status" value="1"/>
</dbReference>
<dbReference type="Pfam" id="PF00069">
    <property type="entry name" value="Pkinase"/>
    <property type="match status" value="1"/>
</dbReference>
<feature type="domain" description="Protein kinase" evidence="6">
    <location>
        <begin position="11"/>
        <end position="259"/>
    </location>
</feature>
<keyword evidence="2 4" id="KW-0547">Nucleotide-binding</keyword>
<keyword evidence="3 4" id="KW-0067">ATP-binding</keyword>
<sequence length="301" mass="33500">MINPQDPTELFTILKEIGKGASGQVFVSKSKNNKLVAIKTVPLTVKTLPATTKEIKFMKSIQHQNTLKYYSCYKKANDVWIVMELCECGSVQSILEKSGKGLEEKYIAAITGQVLNGLKYLHEMDKIHRDIKSGNILINSAGVVKIADFGTSADDGQNRTTVIGSSYWMAPETLDQRGYDYKADIWSLGITLIEMAEKDPPFFNLGSVEVVLQVTNNPPPSLKQPNKWTPNFKDFLNCCLQKEPAKRLGAAALLKKPWITEVNPACIMELVQDILSKKKSDDPALSYAPRKYGSESPRHSD</sequence>
<dbReference type="AlphaFoldDB" id="A0A6B2LAQ3"/>
<dbReference type="SMART" id="SM00220">
    <property type="entry name" value="S_TKc"/>
    <property type="match status" value="1"/>
</dbReference>
<dbReference type="EC" id="2.7.11.1" evidence="1"/>
<dbReference type="GO" id="GO:0004674">
    <property type="term" value="F:protein serine/threonine kinase activity"/>
    <property type="evidence" value="ECO:0007669"/>
    <property type="project" value="UniProtKB-EC"/>
</dbReference>
<dbReference type="SUPFAM" id="SSF56112">
    <property type="entry name" value="Protein kinase-like (PK-like)"/>
    <property type="match status" value="1"/>
</dbReference>
<dbReference type="InterPro" id="IPR017441">
    <property type="entry name" value="Protein_kinase_ATP_BS"/>
</dbReference>
<dbReference type="GO" id="GO:0005737">
    <property type="term" value="C:cytoplasm"/>
    <property type="evidence" value="ECO:0007669"/>
    <property type="project" value="TreeGrafter"/>
</dbReference>
<evidence type="ECO:0000259" key="6">
    <source>
        <dbReference type="PROSITE" id="PS50011"/>
    </source>
</evidence>
<evidence type="ECO:0000256" key="3">
    <source>
        <dbReference type="ARBA" id="ARBA00022840"/>
    </source>
</evidence>
<dbReference type="CDD" id="cd05122">
    <property type="entry name" value="PKc_STE"/>
    <property type="match status" value="1"/>
</dbReference>
<feature type="region of interest" description="Disordered" evidence="5">
    <location>
        <begin position="280"/>
        <end position="301"/>
    </location>
</feature>
<protein>
    <recommendedName>
        <fullName evidence="1">non-specific serine/threonine protein kinase</fullName>
        <ecNumber evidence="1">2.7.11.1</ecNumber>
    </recommendedName>
</protein>
<dbReference type="GO" id="GO:0005524">
    <property type="term" value="F:ATP binding"/>
    <property type="evidence" value="ECO:0007669"/>
    <property type="project" value="UniProtKB-UniRule"/>
</dbReference>
<feature type="compositionally biased region" description="Basic and acidic residues" evidence="5">
    <location>
        <begin position="292"/>
        <end position="301"/>
    </location>
</feature>
<evidence type="ECO:0000256" key="1">
    <source>
        <dbReference type="ARBA" id="ARBA00012513"/>
    </source>
</evidence>
<reference evidence="7" key="1">
    <citation type="journal article" date="2020" name="J. Eukaryot. Microbiol.">
        <title>De novo Sequencing, Assembly and Annotation of the Transcriptome for the Free-Living Testate Amoeba Arcella intermedia.</title>
        <authorList>
            <person name="Ribeiro G.M."/>
            <person name="Porfirio-Sousa A.L."/>
            <person name="Maurer-Alcala X.X."/>
            <person name="Katz L.A."/>
            <person name="Lahr D.J.G."/>
        </authorList>
    </citation>
    <scope>NUCLEOTIDE SEQUENCE</scope>
</reference>
<dbReference type="PANTHER" id="PTHR48012:SF2">
    <property type="entry name" value="STERILE20-LIKE KINASE, ISOFORM B"/>
    <property type="match status" value="1"/>
</dbReference>
<accession>A0A6B2LAQ3</accession>
<evidence type="ECO:0000256" key="2">
    <source>
        <dbReference type="ARBA" id="ARBA00022741"/>
    </source>
</evidence>
<evidence type="ECO:0000256" key="5">
    <source>
        <dbReference type="SAM" id="MobiDB-lite"/>
    </source>
</evidence>
<name>A0A6B2LAQ3_9EUKA</name>
<dbReference type="InterPro" id="IPR050629">
    <property type="entry name" value="STE20/SPS1-PAK"/>
</dbReference>
<dbReference type="PROSITE" id="PS00107">
    <property type="entry name" value="PROTEIN_KINASE_ATP"/>
    <property type="match status" value="1"/>
</dbReference>
<dbReference type="InterPro" id="IPR000719">
    <property type="entry name" value="Prot_kinase_dom"/>
</dbReference>
<dbReference type="InterPro" id="IPR011009">
    <property type="entry name" value="Kinase-like_dom_sf"/>
</dbReference>
<proteinExistence type="predicted"/>
<organism evidence="7">
    <name type="scientific">Arcella intermedia</name>
    <dbReference type="NCBI Taxonomy" id="1963864"/>
    <lineage>
        <taxon>Eukaryota</taxon>
        <taxon>Amoebozoa</taxon>
        <taxon>Tubulinea</taxon>
        <taxon>Elardia</taxon>
        <taxon>Arcellinida</taxon>
        <taxon>Sphaerothecina</taxon>
        <taxon>Arcellidae</taxon>
        <taxon>Arcella</taxon>
    </lineage>
</organism>
<evidence type="ECO:0000313" key="7">
    <source>
        <dbReference type="EMBL" id="NDV34142.1"/>
    </source>
</evidence>
<evidence type="ECO:0000256" key="4">
    <source>
        <dbReference type="PROSITE-ProRule" id="PRU10141"/>
    </source>
</evidence>
<feature type="binding site" evidence="4">
    <location>
        <position position="39"/>
    </location>
    <ligand>
        <name>ATP</name>
        <dbReference type="ChEBI" id="CHEBI:30616"/>
    </ligand>
</feature>